<dbReference type="InterPro" id="IPR020097">
    <property type="entry name" value="PsdUridine_synth_TruA_a/b_dom"/>
</dbReference>
<dbReference type="Pfam" id="PF01416">
    <property type="entry name" value="PseudoU_synth_1"/>
    <property type="match status" value="1"/>
</dbReference>
<organism evidence="6 7">
    <name type="scientific">Mesoplasma lactucae ATCC 49193</name>
    <dbReference type="NCBI Taxonomy" id="81460"/>
    <lineage>
        <taxon>Bacteria</taxon>
        <taxon>Bacillati</taxon>
        <taxon>Mycoplasmatota</taxon>
        <taxon>Mollicutes</taxon>
        <taxon>Entomoplasmatales</taxon>
        <taxon>Entomoplasmataceae</taxon>
        <taxon>Mesoplasma</taxon>
    </lineage>
</organism>
<evidence type="ECO:0000256" key="4">
    <source>
        <dbReference type="HAMAP-Rule" id="MF_00171"/>
    </source>
</evidence>
<comment type="subunit">
    <text evidence="4">Homodimer.</text>
</comment>
<dbReference type="Proteomes" id="UP000232227">
    <property type="component" value="Chromosome"/>
</dbReference>
<dbReference type="KEGG" id="mlac:CP520_00275"/>
<comment type="similarity">
    <text evidence="1 4 5">Belongs to the tRNA pseudouridine synthase TruA family.</text>
</comment>
<dbReference type="OrthoDB" id="9811823at2"/>
<accession>A0A291ISR3</accession>
<dbReference type="EC" id="5.4.99.12" evidence="4"/>
<dbReference type="InterPro" id="IPR020094">
    <property type="entry name" value="TruA/RsuA/RluB/E/F_N"/>
</dbReference>
<comment type="caution">
    <text evidence="4">Lacks conserved residue(s) required for the propagation of feature annotation.</text>
</comment>
<dbReference type="SUPFAM" id="SSF55120">
    <property type="entry name" value="Pseudouridine synthase"/>
    <property type="match status" value="1"/>
</dbReference>
<gene>
    <name evidence="4" type="primary">truA</name>
    <name evidence="6" type="ORF">CP520_00275</name>
</gene>
<proteinExistence type="inferred from homology"/>
<dbReference type="PANTHER" id="PTHR11142:SF0">
    <property type="entry name" value="TRNA PSEUDOURIDINE SYNTHASE-LIKE 1"/>
    <property type="match status" value="1"/>
</dbReference>
<dbReference type="InterPro" id="IPR020103">
    <property type="entry name" value="PsdUridine_synth_cat_dom_sf"/>
</dbReference>
<feature type="binding site" evidence="4">
    <location>
        <position position="115"/>
    </location>
    <ligand>
        <name>substrate</name>
    </ligand>
</feature>
<comment type="function">
    <text evidence="4">Formation of pseudouridine at positions 38, 39 and 40 in the anticodon stem and loop of transfer RNAs.</text>
</comment>
<dbReference type="GO" id="GO:0031119">
    <property type="term" value="P:tRNA pseudouridine synthesis"/>
    <property type="evidence" value="ECO:0007669"/>
    <property type="project" value="UniProtKB-UniRule"/>
</dbReference>
<keyword evidence="2 4" id="KW-0819">tRNA processing</keyword>
<dbReference type="Gene3D" id="3.30.70.660">
    <property type="entry name" value="Pseudouridine synthase I, catalytic domain, C-terminal subdomain"/>
    <property type="match status" value="1"/>
</dbReference>
<dbReference type="PANTHER" id="PTHR11142">
    <property type="entry name" value="PSEUDOURIDYLATE SYNTHASE"/>
    <property type="match status" value="1"/>
</dbReference>
<evidence type="ECO:0000313" key="7">
    <source>
        <dbReference type="Proteomes" id="UP000232227"/>
    </source>
</evidence>
<dbReference type="AlphaFoldDB" id="A0A291ISR3"/>
<feature type="active site" description="Nucleophile" evidence="4">
    <location>
        <position position="57"/>
    </location>
</feature>
<keyword evidence="7" id="KW-1185">Reference proteome</keyword>
<dbReference type="GO" id="GO:0003723">
    <property type="term" value="F:RNA binding"/>
    <property type="evidence" value="ECO:0007669"/>
    <property type="project" value="InterPro"/>
</dbReference>
<evidence type="ECO:0000256" key="2">
    <source>
        <dbReference type="ARBA" id="ARBA00022694"/>
    </source>
</evidence>
<comment type="catalytic activity">
    <reaction evidence="4 5">
        <text>uridine(38/39/40) in tRNA = pseudouridine(38/39/40) in tRNA</text>
        <dbReference type="Rhea" id="RHEA:22376"/>
        <dbReference type="Rhea" id="RHEA-COMP:10085"/>
        <dbReference type="Rhea" id="RHEA-COMP:10087"/>
        <dbReference type="ChEBI" id="CHEBI:65314"/>
        <dbReference type="ChEBI" id="CHEBI:65315"/>
        <dbReference type="EC" id="5.4.99.12"/>
    </reaction>
</comment>
<sequence>MLDFKYHYLLTISYDGSSFNGWIIQNNKRTIQGELTKALNKLTKKADFSLLGASKTDAKVHALDQKVLLGVDFEIKNLSLFKRGLNRSLPLDVRVNDLITVDKDFKVRDVKQKTYRYTINDQNFDLFTQRYELNWFEEEIDINKLQEIFNLFVGSHDFYLFSGLSEKEKADFKTTRDIEEIKVLRNKENKIEIYFKAKGFIRYQIRMIVAASLQCYLNSKRSSVELIKERLNGKGDKSPFNIDAKGLCLMKIEY</sequence>
<dbReference type="CDD" id="cd02570">
    <property type="entry name" value="PseudoU_synth_EcTruA"/>
    <property type="match status" value="1"/>
</dbReference>
<evidence type="ECO:0000256" key="1">
    <source>
        <dbReference type="ARBA" id="ARBA00009375"/>
    </source>
</evidence>
<evidence type="ECO:0000256" key="3">
    <source>
        <dbReference type="ARBA" id="ARBA00023235"/>
    </source>
</evidence>
<evidence type="ECO:0000256" key="5">
    <source>
        <dbReference type="RuleBase" id="RU003792"/>
    </source>
</evidence>
<dbReference type="GO" id="GO:0160147">
    <property type="term" value="F:tRNA pseudouridine(38-40) synthase activity"/>
    <property type="evidence" value="ECO:0007669"/>
    <property type="project" value="UniProtKB-EC"/>
</dbReference>
<dbReference type="PIRSF" id="PIRSF001430">
    <property type="entry name" value="tRNA_psdUrid_synth"/>
    <property type="match status" value="1"/>
</dbReference>
<keyword evidence="3 4" id="KW-0413">Isomerase</keyword>
<dbReference type="Gene3D" id="3.30.70.580">
    <property type="entry name" value="Pseudouridine synthase I, catalytic domain, N-terminal subdomain"/>
    <property type="match status" value="1"/>
</dbReference>
<dbReference type="HAMAP" id="MF_00171">
    <property type="entry name" value="TruA"/>
    <property type="match status" value="1"/>
</dbReference>
<dbReference type="InterPro" id="IPR001406">
    <property type="entry name" value="PsdUridine_synth_TruA"/>
</dbReference>
<reference evidence="6 7" key="1">
    <citation type="submission" date="2017-09" db="EMBL/GenBank/DDBJ databases">
        <title>SPAdes assembly of the Mesoplasma lactucae genome.</title>
        <authorList>
            <person name="Knight T.F."/>
            <person name="Rubinstein R."/>
            <person name="Citino T."/>
        </authorList>
    </citation>
    <scope>NUCLEOTIDE SEQUENCE [LARGE SCALE GENOMIC DNA]</scope>
    <source>
        <strain evidence="6 7">831-C4</strain>
    </source>
</reference>
<name>A0A291ISR3_9MOLU</name>
<protein>
    <recommendedName>
        <fullName evidence="4">tRNA pseudouridine synthase A</fullName>
        <ecNumber evidence="4">5.4.99.12</ecNumber>
    </recommendedName>
    <alternativeName>
        <fullName evidence="4">tRNA pseudouridine(38-40) synthase</fullName>
    </alternativeName>
    <alternativeName>
        <fullName evidence="4">tRNA pseudouridylate synthase I</fullName>
    </alternativeName>
    <alternativeName>
        <fullName evidence="4">tRNA-uridine isomerase I</fullName>
    </alternativeName>
</protein>
<dbReference type="EMBL" id="CP023668">
    <property type="protein sequence ID" value="ATG97810.1"/>
    <property type="molecule type" value="Genomic_DNA"/>
</dbReference>
<evidence type="ECO:0000313" key="6">
    <source>
        <dbReference type="EMBL" id="ATG97810.1"/>
    </source>
</evidence>
<dbReference type="InterPro" id="IPR020095">
    <property type="entry name" value="PsdUridine_synth_TruA_C"/>
</dbReference>